<dbReference type="GO" id="GO:2000300">
    <property type="term" value="P:regulation of synaptic vesicle exocytosis"/>
    <property type="evidence" value="ECO:0007669"/>
    <property type="project" value="TreeGrafter"/>
</dbReference>
<dbReference type="EMBL" id="JAPTMU010000004">
    <property type="protein sequence ID" value="KAJ4944784.1"/>
    <property type="molecule type" value="Genomic_DNA"/>
</dbReference>
<dbReference type="Proteomes" id="UP001219934">
    <property type="component" value="Unassembled WGS sequence"/>
</dbReference>
<evidence type="ECO:0000256" key="1">
    <source>
        <dbReference type="SAM" id="MobiDB-lite"/>
    </source>
</evidence>
<dbReference type="PANTHER" id="PTHR12157">
    <property type="entry name" value="REGULATING SYNAPTIC MEMBRANE EXOCYTOSIS PROTEIN"/>
    <property type="match status" value="1"/>
</dbReference>
<sequence>MSASVGPQGGPRPPTATPNMPDLPDLSHLTEEERKIIMAVMARQKEEEDKEQAMLKSLPLVSCLILDVICHEFTPLQPGRNQSVPEPGRQVLGQSFAVRIQQLDSLIQSANEHFVHL</sequence>
<dbReference type="GO" id="GO:0042391">
    <property type="term" value="P:regulation of membrane potential"/>
    <property type="evidence" value="ECO:0007669"/>
    <property type="project" value="TreeGrafter"/>
</dbReference>
<dbReference type="GO" id="GO:0050806">
    <property type="term" value="P:positive regulation of synaptic transmission"/>
    <property type="evidence" value="ECO:0007669"/>
    <property type="project" value="TreeGrafter"/>
</dbReference>
<accession>A0AAD6BJP2</accession>
<protein>
    <submittedName>
        <fullName evidence="2">Uncharacterized protein</fullName>
    </submittedName>
</protein>
<organism evidence="2 3">
    <name type="scientific">Pogonophryne albipinna</name>
    <dbReference type="NCBI Taxonomy" id="1090488"/>
    <lineage>
        <taxon>Eukaryota</taxon>
        <taxon>Metazoa</taxon>
        <taxon>Chordata</taxon>
        <taxon>Craniata</taxon>
        <taxon>Vertebrata</taxon>
        <taxon>Euteleostomi</taxon>
        <taxon>Actinopterygii</taxon>
        <taxon>Neopterygii</taxon>
        <taxon>Teleostei</taxon>
        <taxon>Neoteleostei</taxon>
        <taxon>Acanthomorphata</taxon>
        <taxon>Eupercaria</taxon>
        <taxon>Perciformes</taxon>
        <taxon>Notothenioidei</taxon>
        <taxon>Pogonophryne</taxon>
    </lineage>
</organism>
<evidence type="ECO:0000313" key="3">
    <source>
        <dbReference type="Proteomes" id="UP001219934"/>
    </source>
</evidence>
<reference evidence="2" key="1">
    <citation type="submission" date="2022-11" db="EMBL/GenBank/DDBJ databases">
        <title>Chromosome-level genome of Pogonophryne albipinna.</title>
        <authorList>
            <person name="Jo E."/>
        </authorList>
    </citation>
    <scope>NUCLEOTIDE SEQUENCE</scope>
    <source>
        <strain evidence="2">SGF0006</strain>
        <tissue evidence="2">Muscle</tissue>
    </source>
</reference>
<evidence type="ECO:0000313" key="2">
    <source>
        <dbReference type="EMBL" id="KAJ4944784.1"/>
    </source>
</evidence>
<dbReference type="PANTHER" id="PTHR12157:SF21">
    <property type="entry name" value="RAB3 INTERACTING MOLECULE, ISOFORM F"/>
    <property type="match status" value="1"/>
</dbReference>
<proteinExistence type="predicted"/>
<dbReference type="GO" id="GO:0042734">
    <property type="term" value="C:presynaptic membrane"/>
    <property type="evidence" value="ECO:0007669"/>
    <property type="project" value="TreeGrafter"/>
</dbReference>
<dbReference type="InterPro" id="IPR013083">
    <property type="entry name" value="Znf_RING/FYVE/PHD"/>
</dbReference>
<gene>
    <name evidence="2" type="ORF">JOQ06_013324</name>
</gene>
<name>A0AAD6BJP2_9TELE</name>
<dbReference type="GO" id="GO:0044325">
    <property type="term" value="F:transmembrane transporter binding"/>
    <property type="evidence" value="ECO:0007669"/>
    <property type="project" value="TreeGrafter"/>
</dbReference>
<keyword evidence="3" id="KW-1185">Reference proteome</keyword>
<dbReference type="GO" id="GO:0048791">
    <property type="term" value="P:calcium ion-regulated exocytosis of neurotransmitter"/>
    <property type="evidence" value="ECO:0007669"/>
    <property type="project" value="TreeGrafter"/>
</dbReference>
<dbReference type="InterPro" id="IPR039032">
    <property type="entry name" value="Rim-like"/>
</dbReference>
<dbReference type="GO" id="GO:0048788">
    <property type="term" value="C:cytoskeleton of presynaptic active zone"/>
    <property type="evidence" value="ECO:0007669"/>
    <property type="project" value="TreeGrafter"/>
</dbReference>
<dbReference type="AlphaFoldDB" id="A0AAD6BJP2"/>
<comment type="caution">
    <text evidence="2">The sequence shown here is derived from an EMBL/GenBank/DDBJ whole genome shotgun (WGS) entry which is preliminary data.</text>
</comment>
<dbReference type="GO" id="GO:0048167">
    <property type="term" value="P:regulation of synaptic plasticity"/>
    <property type="evidence" value="ECO:0007669"/>
    <property type="project" value="TreeGrafter"/>
</dbReference>
<dbReference type="Gene3D" id="3.30.40.10">
    <property type="entry name" value="Zinc/RING finger domain, C3HC4 (zinc finger)"/>
    <property type="match status" value="1"/>
</dbReference>
<feature type="region of interest" description="Disordered" evidence="1">
    <location>
        <begin position="1"/>
        <end position="28"/>
    </location>
</feature>
<dbReference type="GO" id="GO:0031267">
    <property type="term" value="F:small GTPase binding"/>
    <property type="evidence" value="ECO:0007669"/>
    <property type="project" value="InterPro"/>
</dbReference>